<keyword evidence="2" id="KW-0812">Transmembrane</keyword>
<feature type="transmembrane region" description="Helical" evidence="2">
    <location>
        <begin position="100"/>
        <end position="118"/>
    </location>
</feature>
<evidence type="ECO:0000256" key="2">
    <source>
        <dbReference type="SAM" id="Phobius"/>
    </source>
</evidence>
<keyword evidence="2" id="KW-0472">Membrane</keyword>
<feature type="transmembrane region" description="Helical" evidence="2">
    <location>
        <begin position="31"/>
        <end position="52"/>
    </location>
</feature>
<dbReference type="OrthoDB" id="4725842at2"/>
<keyword evidence="2" id="KW-1133">Transmembrane helix</keyword>
<feature type="transmembrane region" description="Helical" evidence="2">
    <location>
        <begin position="58"/>
        <end position="79"/>
    </location>
</feature>
<gene>
    <name evidence="3" type="ORF">PAI11_18760</name>
</gene>
<comment type="caution">
    <text evidence="3">The sequence shown here is derived from an EMBL/GenBank/DDBJ whole genome shotgun (WGS) entry which is preliminary data.</text>
</comment>
<organism evidence="3 4">
    <name type="scientific">Patulibacter medicamentivorans</name>
    <dbReference type="NCBI Taxonomy" id="1097667"/>
    <lineage>
        <taxon>Bacteria</taxon>
        <taxon>Bacillati</taxon>
        <taxon>Actinomycetota</taxon>
        <taxon>Thermoleophilia</taxon>
        <taxon>Solirubrobacterales</taxon>
        <taxon>Patulibacteraceae</taxon>
        <taxon>Patulibacter</taxon>
    </lineage>
</organism>
<dbReference type="Proteomes" id="UP000005143">
    <property type="component" value="Unassembled WGS sequence"/>
</dbReference>
<proteinExistence type="predicted"/>
<dbReference type="EMBL" id="AGUD01000127">
    <property type="protein sequence ID" value="EHN11259.1"/>
    <property type="molecule type" value="Genomic_DNA"/>
</dbReference>
<sequence length="214" mass="22861">MAQAPTRGERGRREPPLWVARLRWRLRGSSARIGFVVAVVADAVLLSALPLSGEGGPLMGAFLLGGFLNLALVIVGGGIGSRVLRRRDPSLPRLVARDRAATYAMLLGVVAITAGGIVHRPALVAERQQTQRIVQAAQSLAAREGPASIQRDQVDLRRWTDDLYRACMPNGQPGRAWCAIVRTDSGDPIARADPDARPNAEVGGMAGPRPVSLR</sequence>
<name>H0E4Z1_9ACTN</name>
<keyword evidence="4" id="KW-1185">Reference proteome</keyword>
<reference evidence="3 4" key="1">
    <citation type="journal article" date="2013" name="Biodegradation">
        <title>Quantitative proteomic analysis of ibuprofen-degrading Patulibacter sp. strain I11.</title>
        <authorList>
            <person name="Almeida B."/>
            <person name="Kjeldal H."/>
            <person name="Lolas I."/>
            <person name="Knudsen A.D."/>
            <person name="Carvalho G."/>
            <person name="Nielsen K.L."/>
            <person name="Barreto Crespo M.T."/>
            <person name="Stensballe A."/>
            <person name="Nielsen J.L."/>
        </authorList>
    </citation>
    <scope>NUCLEOTIDE SEQUENCE [LARGE SCALE GENOMIC DNA]</scope>
    <source>
        <strain evidence="3 4">I11</strain>
    </source>
</reference>
<evidence type="ECO:0000313" key="4">
    <source>
        <dbReference type="Proteomes" id="UP000005143"/>
    </source>
</evidence>
<accession>H0E4Z1</accession>
<feature type="region of interest" description="Disordered" evidence="1">
    <location>
        <begin position="189"/>
        <end position="214"/>
    </location>
</feature>
<evidence type="ECO:0000256" key="1">
    <source>
        <dbReference type="SAM" id="MobiDB-lite"/>
    </source>
</evidence>
<evidence type="ECO:0000313" key="3">
    <source>
        <dbReference type="EMBL" id="EHN11259.1"/>
    </source>
</evidence>
<dbReference type="RefSeq" id="WP_007573783.1">
    <property type="nucleotide sequence ID" value="NZ_AGUD01000127.1"/>
</dbReference>
<protein>
    <submittedName>
        <fullName evidence="3">Uncharacterized protein</fullName>
    </submittedName>
</protein>
<dbReference type="AlphaFoldDB" id="H0E4Z1"/>